<comment type="caution">
    <text evidence="3">The sequence shown here is derived from an EMBL/GenBank/DDBJ whole genome shotgun (WGS) entry which is preliminary data.</text>
</comment>
<dbReference type="InterPro" id="IPR036397">
    <property type="entry name" value="RNaseH_sf"/>
</dbReference>
<dbReference type="AlphaFoldDB" id="A0AAW0MKR4"/>
<reference evidence="4" key="1">
    <citation type="submission" date="2024-04" db="EMBL/GenBank/DDBJ databases">
        <title>Salinicola lusitanus LLJ914,a marine bacterium isolated from the Okinawa Trough.</title>
        <authorList>
            <person name="Li J."/>
        </authorList>
    </citation>
    <scope>NUCLEOTIDE SEQUENCE [LARGE SCALE GENOMIC DNA]</scope>
</reference>
<feature type="region of interest" description="Disordered" evidence="1">
    <location>
        <begin position="387"/>
        <end position="419"/>
    </location>
</feature>
<accession>A0AAW0MKR4</accession>
<evidence type="ECO:0000313" key="4">
    <source>
        <dbReference type="Proteomes" id="UP001460270"/>
    </source>
</evidence>
<evidence type="ECO:0000313" key="3">
    <source>
        <dbReference type="EMBL" id="KAK7878779.1"/>
    </source>
</evidence>
<name>A0AAW0MKR4_9GOBI</name>
<feature type="domain" description="Integrase catalytic" evidence="2">
    <location>
        <begin position="1"/>
        <end position="154"/>
    </location>
</feature>
<protein>
    <recommendedName>
        <fullName evidence="2">Integrase catalytic domain-containing protein</fullName>
    </recommendedName>
</protein>
<evidence type="ECO:0000259" key="2">
    <source>
        <dbReference type="PROSITE" id="PS50994"/>
    </source>
</evidence>
<evidence type="ECO:0000256" key="1">
    <source>
        <dbReference type="SAM" id="MobiDB-lite"/>
    </source>
</evidence>
<dbReference type="Proteomes" id="UP001460270">
    <property type="component" value="Unassembled WGS sequence"/>
</dbReference>
<dbReference type="PANTHER" id="PTHR37984:SF15">
    <property type="entry name" value="INTEGRASE CATALYTIC DOMAIN-CONTAINING PROTEIN"/>
    <property type="match status" value="1"/>
</dbReference>
<dbReference type="InterPro" id="IPR001584">
    <property type="entry name" value="Integrase_cat-core"/>
</dbReference>
<dbReference type="SUPFAM" id="SSF53098">
    <property type="entry name" value="Ribonuclease H-like"/>
    <property type="match status" value="1"/>
</dbReference>
<dbReference type="Gene3D" id="3.30.420.10">
    <property type="entry name" value="Ribonuclease H-like superfamily/Ribonuclease H"/>
    <property type="match status" value="1"/>
</dbReference>
<proteinExistence type="predicted"/>
<dbReference type="PROSITE" id="PS50994">
    <property type="entry name" value="INTEGRASE"/>
    <property type="match status" value="1"/>
</dbReference>
<sequence>MELVCLDFWSAEDSKQHSVDVLVATDHFTKLAHAFPCPNQTAKQVAKKLWDHVFCVYGFPERIHSDQGANFESELIAELLRLSGVSKSHTTAYHPMGNGGTERFNRTLGNMLRSLPLTQKQKWPQQIQTLTFAYNSTVHETTGYAPFQLMFGRIPRLPVDVMFKQVLNDPVVVDHKSYVKTLMSHLHEAARIAQKHSIKEQDKQAEGYNKKIKGTHLNIGDRVLIANKGERGKKKLADKWSPTVYTIKDKNSQNHTYKLEDPDGATKVVHRNLLLDISFLPVINASDEEEECTPDFLDVEDSMDRTNSWIMSGSEHSFNQLDQSDSVSQSEQSSYCSQETECEGQTQNEMLCSPGQSDIGSLVVENDSYSPDTQLSPDIDTLETQLLTDPDHDQDSPEMLTQTNPEVNGERVVITRAGG</sequence>
<dbReference type="PANTHER" id="PTHR37984">
    <property type="entry name" value="PROTEIN CBG26694"/>
    <property type="match status" value="1"/>
</dbReference>
<dbReference type="EMBL" id="JBBPFD010000482">
    <property type="protein sequence ID" value="KAK7878779.1"/>
    <property type="molecule type" value="Genomic_DNA"/>
</dbReference>
<gene>
    <name evidence="3" type="ORF">WMY93_030939</name>
</gene>
<dbReference type="InterPro" id="IPR050951">
    <property type="entry name" value="Retrovirus_Pol_polyprotein"/>
</dbReference>
<dbReference type="GO" id="GO:0003676">
    <property type="term" value="F:nucleic acid binding"/>
    <property type="evidence" value="ECO:0007669"/>
    <property type="project" value="InterPro"/>
</dbReference>
<dbReference type="GO" id="GO:0015074">
    <property type="term" value="P:DNA integration"/>
    <property type="evidence" value="ECO:0007669"/>
    <property type="project" value="InterPro"/>
</dbReference>
<dbReference type="Pfam" id="PF00665">
    <property type="entry name" value="rve"/>
    <property type="match status" value="1"/>
</dbReference>
<organism evidence="3 4">
    <name type="scientific">Mugilogobius chulae</name>
    <name type="common">yellowstripe goby</name>
    <dbReference type="NCBI Taxonomy" id="88201"/>
    <lineage>
        <taxon>Eukaryota</taxon>
        <taxon>Metazoa</taxon>
        <taxon>Chordata</taxon>
        <taxon>Craniata</taxon>
        <taxon>Vertebrata</taxon>
        <taxon>Euteleostomi</taxon>
        <taxon>Actinopterygii</taxon>
        <taxon>Neopterygii</taxon>
        <taxon>Teleostei</taxon>
        <taxon>Neoteleostei</taxon>
        <taxon>Acanthomorphata</taxon>
        <taxon>Gobiaria</taxon>
        <taxon>Gobiiformes</taxon>
        <taxon>Gobioidei</taxon>
        <taxon>Gobiidae</taxon>
        <taxon>Gobionellinae</taxon>
        <taxon>Mugilogobius</taxon>
    </lineage>
</organism>
<dbReference type="InterPro" id="IPR012337">
    <property type="entry name" value="RNaseH-like_sf"/>
</dbReference>
<keyword evidence="4" id="KW-1185">Reference proteome</keyword>
<dbReference type="FunFam" id="3.30.420.10:FF:000032">
    <property type="entry name" value="Retrovirus-related Pol polyprotein from transposon 297-like Protein"/>
    <property type="match status" value="1"/>
</dbReference>